<dbReference type="Pfam" id="PF06027">
    <property type="entry name" value="SLC35F"/>
    <property type="match status" value="1"/>
</dbReference>
<protein>
    <recommendedName>
        <fullName evidence="10">Solute carrier family 35 member F6</fullName>
    </recommendedName>
</protein>
<proteinExistence type="inferred from homology"/>
<dbReference type="SUPFAM" id="SSF103481">
    <property type="entry name" value="Multidrug resistance efflux transporter EmrE"/>
    <property type="match status" value="1"/>
</dbReference>
<accession>A0A811LPZ3</accession>
<feature type="transmembrane region" description="Helical" evidence="7">
    <location>
        <begin position="136"/>
        <end position="156"/>
    </location>
</feature>
<evidence type="ECO:0008006" key="10">
    <source>
        <dbReference type="Google" id="ProtNLM"/>
    </source>
</evidence>
<dbReference type="InterPro" id="IPR037185">
    <property type="entry name" value="EmrE-like"/>
</dbReference>
<feature type="transmembrane region" description="Helical" evidence="7">
    <location>
        <begin position="43"/>
        <end position="65"/>
    </location>
</feature>
<dbReference type="InterPro" id="IPR009262">
    <property type="entry name" value="SLC35_F1/F2/F6"/>
</dbReference>
<dbReference type="Proteomes" id="UP000614601">
    <property type="component" value="Unassembled WGS sequence"/>
</dbReference>
<feature type="transmembrane region" description="Helical" evidence="7">
    <location>
        <begin position="309"/>
        <end position="329"/>
    </location>
</feature>
<dbReference type="EMBL" id="CAJFCW020000006">
    <property type="protein sequence ID" value="CAG9127729.1"/>
    <property type="molecule type" value="Genomic_DNA"/>
</dbReference>
<organism evidence="8 9">
    <name type="scientific">Bursaphelenchus okinawaensis</name>
    <dbReference type="NCBI Taxonomy" id="465554"/>
    <lineage>
        <taxon>Eukaryota</taxon>
        <taxon>Metazoa</taxon>
        <taxon>Ecdysozoa</taxon>
        <taxon>Nematoda</taxon>
        <taxon>Chromadorea</taxon>
        <taxon>Rhabditida</taxon>
        <taxon>Tylenchina</taxon>
        <taxon>Tylenchomorpha</taxon>
        <taxon>Aphelenchoidea</taxon>
        <taxon>Aphelenchoididae</taxon>
        <taxon>Bursaphelenchus</taxon>
    </lineage>
</organism>
<evidence type="ECO:0000256" key="4">
    <source>
        <dbReference type="ARBA" id="ARBA00022692"/>
    </source>
</evidence>
<name>A0A811LPZ3_9BILA</name>
<keyword evidence="9" id="KW-1185">Reference proteome</keyword>
<comment type="caution">
    <text evidence="8">The sequence shown here is derived from an EMBL/GenBank/DDBJ whole genome shotgun (WGS) entry which is preliminary data.</text>
</comment>
<gene>
    <name evidence="8" type="ORF">BOKJ2_LOCUS14110</name>
</gene>
<keyword evidence="6 7" id="KW-0472">Membrane</keyword>
<reference evidence="8" key="1">
    <citation type="submission" date="2020-09" db="EMBL/GenBank/DDBJ databases">
        <authorList>
            <person name="Kikuchi T."/>
        </authorList>
    </citation>
    <scope>NUCLEOTIDE SEQUENCE</scope>
    <source>
        <strain evidence="8">SH1</strain>
    </source>
</reference>
<keyword evidence="3" id="KW-0813">Transport</keyword>
<dbReference type="OrthoDB" id="29773at2759"/>
<comment type="similarity">
    <text evidence="2">Belongs to the SLC35F solute transporter family.</text>
</comment>
<feature type="transmembrane region" description="Helical" evidence="7">
    <location>
        <begin position="252"/>
        <end position="272"/>
    </location>
</feature>
<evidence type="ECO:0000313" key="9">
    <source>
        <dbReference type="Proteomes" id="UP000614601"/>
    </source>
</evidence>
<evidence type="ECO:0000256" key="7">
    <source>
        <dbReference type="SAM" id="Phobius"/>
    </source>
</evidence>
<feature type="transmembrane region" description="Helical" evidence="7">
    <location>
        <begin position="168"/>
        <end position="186"/>
    </location>
</feature>
<feature type="transmembrane region" description="Helical" evidence="7">
    <location>
        <begin position="7"/>
        <end position="28"/>
    </location>
</feature>
<feature type="transmembrane region" description="Helical" evidence="7">
    <location>
        <begin position="198"/>
        <end position="223"/>
    </location>
</feature>
<keyword evidence="5 7" id="KW-1133">Transmembrane helix</keyword>
<evidence type="ECO:0000256" key="5">
    <source>
        <dbReference type="ARBA" id="ARBA00022989"/>
    </source>
</evidence>
<evidence type="ECO:0000256" key="3">
    <source>
        <dbReference type="ARBA" id="ARBA00022448"/>
    </source>
</evidence>
<keyword evidence="4 7" id="KW-0812">Transmembrane</keyword>
<dbReference type="GO" id="GO:0016020">
    <property type="term" value="C:membrane"/>
    <property type="evidence" value="ECO:0007669"/>
    <property type="project" value="UniProtKB-SubCell"/>
</dbReference>
<sequence length="372" mass="41326">MVSEGSITITIAIIMVVTGATNTLIAKWTDRLESAGSRFEHPFFQANCMFVGEFFCLVIFILWYLYRGENGARLQKFNLFLFALPTICDISGTCLQYTGLNLTTASSYQMLGGSVVLFAGLLSVIYLKMHFAGYKWLGMILVTAGLAVIGLCDMYFNGNTETGSDVIVGDILIIIAQVLHAVQAVLEQQILHKYDVPPLLAVGLEGTFGFLILSAMMVPMYFITVPKTFSHNPHQRLEDMFFALKQISEEPLIAVGLMGLIVSIGFFNFASISTTKRMNATTRIILESSRTLIIWMASIPMFGDKFIPLQVLGFILLVLGVFIYNDVLVGPKVRQRILPYFDGSPMALCCANFWRPGEETAEEEDLLFNGEM</sequence>
<feature type="transmembrane region" description="Helical" evidence="7">
    <location>
        <begin position="77"/>
        <end position="98"/>
    </location>
</feature>
<evidence type="ECO:0000313" key="8">
    <source>
        <dbReference type="EMBL" id="CAD5230387.1"/>
    </source>
</evidence>
<dbReference type="GO" id="GO:0022857">
    <property type="term" value="F:transmembrane transporter activity"/>
    <property type="evidence" value="ECO:0007669"/>
    <property type="project" value="InterPro"/>
</dbReference>
<comment type="subcellular location">
    <subcellularLocation>
        <location evidence="1">Membrane</location>
        <topology evidence="1">Multi-pass membrane protein</topology>
    </subcellularLocation>
</comment>
<evidence type="ECO:0000256" key="6">
    <source>
        <dbReference type="ARBA" id="ARBA00023136"/>
    </source>
</evidence>
<evidence type="ECO:0000256" key="2">
    <source>
        <dbReference type="ARBA" id="ARBA00007863"/>
    </source>
</evidence>
<dbReference type="EMBL" id="CAJFDH010000006">
    <property type="protein sequence ID" value="CAD5230387.1"/>
    <property type="molecule type" value="Genomic_DNA"/>
</dbReference>
<feature type="transmembrane region" description="Helical" evidence="7">
    <location>
        <begin position="110"/>
        <end position="129"/>
    </location>
</feature>
<evidence type="ECO:0000256" key="1">
    <source>
        <dbReference type="ARBA" id="ARBA00004141"/>
    </source>
</evidence>
<dbReference type="PANTHER" id="PTHR13146:SF0">
    <property type="entry name" value="SOLUTE CARRIER FAMILY 35 MEMBER F6"/>
    <property type="match status" value="1"/>
</dbReference>
<feature type="transmembrane region" description="Helical" evidence="7">
    <location>
        <begin position="284"/>
        <end position="303"/>
    </location>
</feature>
<dbReference type="AlphaFoldDB" id="A0A811LPZ3"/>
<dbReference type="Proteomes" id="UP000783686">
    <property type="component" value="Unassembled WGS sequence"/>
</dbReference>
<dbReference type="PANTHER" id="PTHR13146">
    <property type="match status" value="1"/>
</dbReference>